<keyword evidence="3 5" id="KW-0697">Rotamase</keyword>
<dbReference type="CDD" id="cd00317">
    <property type="entry name" value="cyclophilin"/>
    <property type="match status" value="1"/>
</dbReference>
<evidence type="ECO:0000256" key="5">
    <source>
        <dbReference type="PROSITE-ProRule" id="PRU00277"/>
    </source>
</evidence>
<evidence type="ECO:0000259" key="8">
    <source>
        <dbReference type="PROSITE" id="PS50072"/>
    </source>
</evidence>
<evidence type="ECO:0000259" key="7">
    <source>
        <dbReference type="PROSITE" id="PS50059"/>
    </source>
</evidence>
<dbReference type="Gene3D" id="2.40.100.10">
    <property type="entry name" value="Cyclophilin-like"/>
    <property type="match status" value="1"/>
</dbReference>
<dbReference type="Proteomes" id="UP000823633">
    <property type="component" value="Unassembled WGS sequence"/>
</dbReference>
<protein>
    <recommendedName>
        <fullName evidence="6">Peptidyl-prolyl cis-trans isomerase</fullName>
        <ecNumber evidence="6">5.2.1.8</ecNumber>
    </recommendedName>
</protein>
<keyword evidence="4 5" id="KW-0413">Isomerase</keyword>
<evidence type="ECO:0000256" key="1">
    <source>
        <dbReference type="ARBA" id="ARBA00000971"/>
    </source>
</evidence>
<evidence type="ECO:0000313" key="10">
    <source>
        <dbReference type="Proteomes" id="UP000823633"/>
    </source>
</evidence>
<sequence length="317" mass="35047">MDKDKLKDGLYAIIHTEKGDITLSLEYKKVPMTVMNFVGLAEGVLNIEEPDEPFYDGLIFHRVIPNFMIQGGCPKGTGTGGPGYRFPDEFDPSLKHDAPGVLSMANAGPGTNGSQFFITHVPTPWLDGKHSVFGHVVEGQDVVDSITAGDRIDSVEIVRVGADAEAFKASREAFATLVEECDKREREKEIEERRKLLRELDNRYPGAVKKPSGLWYIVEKAGDGKDKPKLGDKVTVHYHGTLLDGRVFDSSVARRRPATFRVGEVIDGWNEALVEMSKGEKRTLIIPPELGYGIHGVPGVIPPNAYLIFEVELIDFK</sequence>
<dbReference type="GO" id="GO:0003755">
    <property type="term" value="F:peptidyl-prolyl cis-trans isomerase activity"/>
    <property type="evidence" value="ECO:0007669"/>
    <property type="project" value="UniProtKB-UniRule"/>
</dbReference>
<comment type="similarity">
    <text evidence="6">Belongs to the FKBP-type PPIase family.</text>
</comment>
<dbReference type="EC" id="5.2.1.8" evidence="6"/>
<feature type="domain" description="PPIase cyclophilin-type" evidence="8">
    <location>
        <begin position="15"/>
        <end position="183"/>
    </location>
</feature>
<dbReference type="SUPFAM" id="SSF54534">
    <property type="entry name" value="FKBP-like"/>
    <property type="match status" value="1"/>
</dbReference>
<feature type="domain" description="PPIase FKBP-type" evidence="7">
    <location>
        <begin position="231"/>
        <end position="317"/>
    </location>
</feature>
<dbReference type="PROSITE" id="PS00170">
    <property type="entry name" value="CSA_PPIASE_1"/>
    <property type="match status" value="1"/>
</dbReference>
<dbReference type="GO" id="GO:0006457">
    <property type="term" value="P:protein folding"/>
    <property type="evidence" value="ECO:0007669"/>
    <property type="project" value="InterPro"/>
</dbReference>
<dbReference type="PROSITE" id="PS50059">
    <property type="entry name" value="FKBP_PPIASE"/>
    <property type="match status" value="1"/>
</dbReference>
<reference evidence="9" key="2">
    <citation type="journal article" date="2021" name="PeerJ">
        <title>Extensive microbial diversity within the chicken gut microbiome revealed by metagenomics and culture.</title>
        <authorList>
            <person name="Gilroy R."/>
            <person name="Ravi A."/>
            <person name="Getino M."/>
            <person name="Pursley I."/>
            <person name="Horton D.L."/>
            <person name="Alikhan N.F."/>
            <person name="Baker D."/>
            <person name="Gharbi K."/>
            <person name="Hall N."/>
            <person name="Watson M."/>
            <person name="Adriaenssens E.M."/>
            <person name="Foster-Nyarko E."/>
            <person name="Jarju S."/>
            <person name="Secka A."/>
            <person name="Antonio M."/>
            <person name="Oren A."/>
            <person name="Chaudhuri R.R."/>
            <person name="La Ragione R."/>
            <person name="Hildebrand F."/>
            <person name="Pallen M.J."/>
        </authorList>
    </citation>
    <scope>NUCLEOTIDE SEQUENCE</scope>
    <source>
        <strain evidence="9">11167</strain>
    </source>
</reference>
<dbReference type="PANTHER" id="PTHR45625:SF4">
    <property type="entry name" value="PEPTIDYLPROLYL ISOMERASE DOMAIN AND WD REPEAT-CONTAINING PROTEIN 1"/>
    <property type="match status" value="1"/>
</dbReference>
<evidence type="ECO:0000256" key="4">
    <source>
        <dbReference type="ARBA" id="ARBA00023235"/>
    </source>
</evidence>
<dbReference type="Pfam" id="PF00254">
    <property type="entry name" value="FKBP_C"/>
    <property type="match status" value="1"/>
</dbReference>
<dbReference type="PRINTS" id="PR00153">
    <property type="entry name" value="CSAPPISMRASE"/>
</dbReference>
<dbReference type="FunFam" id="3.10.50.40:FF:000006">
    <property type="entry name" value="Peptidyl-prolyl cis-trans isomerase"/>
    <property type="match status" value="1"/>
</dbReference>
<dbReference type="EMBL" id="JADIMU010000028">
    <property type="protein sequence ID" value="MBO8443012.1"/>
    <property type="molecule type" value="Genomic_DNA"/>
</dbReference>
<evidence type="ECO:0000256" key="3">
    <source>
        <dbReference type="ARBA" id="ARBA00023110"/>
    </source>
</evidence>
<comment type="caution">
    <text evidence="9">The sequence shown here is derived from an EMBL/GenBank/DDBJ whole genome shotgun (WGS) entry which is preliminary data.</text>
</comment>
<gene>
    <name evidence="9" type="ORF">IAC42_04560</name>
</gene>
<evidence type="ECO:0000256" key="2">
    <source>
        <dbReference type="ARBA" id="ARBA00007365"/>
    </source>
</evidence>
<evidence type="ECO:0000313" key="9">
    <source>
        <dbReference type="EMBL" id="MBO8443012.1"/>
    </source>
</evidence>
<dbReference type="InterPro" id="IPR046357">
    <property type="entry name" value="PPIase_dom_sf"/>
</dbReference>
<dbReference type="InterPro" id="IPR002130">
    <property type="entry name" value="Cyclophilin-type_PPIase_dom"/>
</dbReference>
<name>A0A9D9HB06_9SPIR</name>
<comment type="similarity">
    <text evidence="2">Belongs to the cyclophilin-type PPIase family.</text>
</comment>
<dbReference type="PANTHER" id="PTHR45625">
    <property type="entry name" value="PEPTIDYL-PROLYL CIS-TRANS ISOMERASE-RELATED"/>
    <property type="match status" value="1"/>
</dbReference>
<dbReference type="PROSITE" id="PS50072">
    <property type="entry name" value="CSA_PPIASE_2"/>
    <property type="match status" value="1"/>
</dbReference>
<evidence type="ECO:0000256" key="6">
    <source>
        <dbReference type="RuleBase" id="RU003915"/>
    </source>
</evidence>
<dbReference type="AlphaFoldDB" id="A0A9D9HB06"/>
<reference evidence="9" key="1">
    <citation type="submission" date="2020-10" db="EMBL/GenBank/DDBJ databases">
        <authorList>
            <person name="Gilroy R."/>
        </authorList>
    </citation>
    <scope>NUCLEOTIDE SEQUENCE</scope>
    <source>
        <strain evidence="9">11167</strain>
    </source>
</reference>
<accession>A0A9D9HB06</accession>
<comment type="catalytic activity">
    <reaction evidence="1 5 6">
        <text>[protein]-peptidylproline (omega=180) = [protein]-peptidylproline (omega=0)</text>
        <dbReference type="Rhea" id="RHEA:16237"/>
        <dbReference type="Rhea" id="RHEA-COMP:10747"/>
        <dbReference type="Rhea" id="RHEA-COMP:10748"/>
        <dbReference type="ChEBI" id="CHEBI:83833"/>
        <dbReference type="ChEBI" id="CHEBI:83834"/>
        <dbReference type="EC" id="5.2.1.8"/>
    </reaction>
</comment>
<dbReference type="Gene3D" id="3.10.50.40">
    <property type="match status" value="1"/>
</dbReference>
<organism evidence="9 10">
    <name type="scientific">Candidatus Aphodenecus pullistercoris</name>
    <dbReference type="NCBI Taxonomy" id="2840669"/>
    <lineage>
        <taxon>Bacteria</taxon>
        <taxon>Pseudomonadati</taxon>
        <taxon>Spirochaetota</taxon>
        <taxon>Spirochaetia</taxon>
        <taxon>Spirochaetales</taxon>
        <taxon>Candidatus Aphodenecus</taxon>
    </lineage>
</organism>
<dbReference type="Pfam" id="PF00160">
    <property type="entry name" value="Pro_isomerase"/>
    <property type="match status" value="1"/>
</dbReference>
<dbReference type="InterPro" id="IPR029000">
    <property type="entry name" value="Cyclophilin-like_dom_sf"/>
</dbReference>
<proteinExistence type="inferred from homology"/>
<dbReference type="InterPro" id="IPR020892">
    <property type="entry name" value="Cyclophilin-type_PPIase_CS"/>
</dbReference>
<dbReference type="SUPFAM" id="SSF50891">
    <property type="entry name" value="Cyclophilin-like"/>
    <property type="match status" value="1"/>
</dbReference>
<dbReference type="InterPro" id="IPR001179">
    <property type="entry name" value="PPIase_FKBP_dom"/>
</dbReference>
<dbReference type="InterPro" id="IPR044666">
    <property type="entry name" value="Cyclophilin_A-like"/>
</dbReference>